<dbReference type="EMBL" id="FMWP01000127">
    <property type="protein sequence ID" value="SDA02715.1"/>
    <property type="molecule type" value="Genomic_DNA"/>
</dbReference>
<dbReference type="OrthoDB" id="359154at2759"/>
<proteinExistence type="predicted"/>
<dbReference type="STRING" id="289078.A0A2X0LPV6"/>
<protein>
    <submittedName>
        <fullName evidence="2">BZ3500_MvSof-1268-A1-R1_Chr7-1g09062 protein</fullName>
    </submittedName>
</protein>
<name>A0A2X0LPV6_9BASI</name>
<evidence type="ECO:0000313" key="2">
    <source>
        <dbReference type="EMBL" id="SDA02715.1"/>
    </source>
</evidence>
<keyword evidence="3" id="KW-1185">Reference proteome</keyword>
<organism evidence="2 3">
    <name type="scientific">Microbotryum saponariae</name>
    <dbReference type="NCBI Taxonomy" id="289078"/>
    <lineage>
        <taxon>Eukaryota</taxon>
        <taxon>Fungi</taxon>
        <taxon>Dikarya</taxon>
        <taxon>Basidiomycota</taxon>
        <taxon>Pucciniomycotina</taxon>
        <taxon>Microbotryomycetes</taxon>
        <taxon>Microbotryales</taxon>
        <taxon>Microbotryaceae</taxon>
        <taxon>Microbotryum</taxon>
    </lineage>
</organism>
<dbReference type="AlphaFoldDB" id="A0A2X0LPV6"/>
<evidence type="ECO:0000313" key="3">
    <source>
        <dbReference type="Proteomes" id="UP000249723"/>
    </source>
</evidence>
<sequence>MSKDLSRTLQRTLTHLRPASRKGGQFGAPVPSHFGPQPAFVHVKDRIPYWNIAPMDKVVLVKGPKSIKRVQGTVHRVEREANRVWLRENEFAVSFDCISFMKTHLMINLCIAQIKKRQQAQYPGEALTASYSGGDAQATYYQPRAYHVSNLRLQVTDGGKTYTATRLRRSKVTWDRRNGRFHWHRYGLVPELVGTEIEGAQGGTHTGWVKIPWPKIEVEKTAKGENDVGAEESLKSTWVPTVDTLTQGIDELKLSDKEFGLGKQSRAHKTKRYNERKALGKGTEQELQVSSLGQAITLDK</sequence>
<gene>
    <name evidence="2" type="ORF">BZ3500_MVSOF-1268-A1-R1_CHR7-1G09062</name>
</gene>
<reference evidence="3" key="1">
    <citation type="submission" date="2016-10" db="EMBL/GenBank/DDBJ databases">
        <authorList>
            <person name="Jeantristanb JTB J.-T."/>
            <person name="Ricardo R."/>
        </authorList>
    </citation>
    <scope>NUCLEOTIDE SEQUENCE [LARGE SCALE GENOMIC DNA]</scope>
</reference>
<evidence type="ECO:0000256" key="1">
    <source>
        <dbReference type="SAM" id="MobiDB-lite"/>
    </source>
</evidence>
<feature type="region of interest" description="Disordered" evidence="1">
    <location>
        <begin position="262"/>
        <end position="285"/>
    </location>
</feature>
<dbReference type="Proteomes" id="UP000249723">
    <property type="component" value="Unassembled WGS sequence"/>
</dbReference>
<accession>A0A2X0LPV6</accession>